<comment type="caution">
    <text evidence="1">The sequence shown here is derived from an EMBL/GenBank/DDBJ whole genome shotgun (WGS) entry which is preliminary data.</text>
</comment>
<dbReference type="InterPro" id="IPR029074">
    <property type="entry name" value="Imm49"/>
</dbReference>
<reference evidence="1" key="1">
    <citation type="submission" date="2024-05" db="EMBL/GenBank/DDBJ databases">
        <title>Whole genome shotgun sequence of Streptomyces violascens NBRC 12920.</title>
        <authorList>
            <person name="Komaki H."/>
            <person name="Tamura T."/>
        </authorList>
    </citation>
    <scope>NUCLEOTIDE SEQUENCE</scope>
    <source>
        <strain evidence="1">NBRC 12920</strain>
    </source>
</reference>
<dbReference type="Proteomes" id="UP001050808">
    <property type="component" value="Unassembled WGS sequence"/>
</dbReference>
<keyword evidence="2" id="KW-1185">Reference proteome</keyword>
<proteinExistence type="predicted"/>
<dbReference type="Pfam" id="PF15575">
    <property type="entry name" value="Imm49"/>
    <property type="match status" value="1"/>
</dbReference>
<gene>
    <name evidence="1" type="ORF">Sviol_60900</name>
</gene>
<sequence>MVTISRHSLTSEDSPREFMERLSSLAQNTLDRIETSDFERFDVLTFNLAVAKARCGLDPKVSDFWTWEAWVKAMQLGSALFSAGVAPQGESVHFRVGREEKTLPALGPRDYLTAENWLDAFYLTAICRESDRMRQLASIPMSFLRAEGADVEEYLFLWVEALQSGVHRDSEKMWDSLLAAARKSAPEGLPEPERTKALELFSPLVEMFRYLMERDADGFNSALERALNWHKAYWSENDPASVDGLVALAPLALACIAHDAGMDIEVESEYMPQGLLIPEWVGEMDT</sequence>
<evidence type="ECO:0000313" key="2">
    <source>
        <dbReference type="Proteomes" id="UP001050808"/>
    </source>
</evidence>
<accession>A0ABQ3QWM4</accession>
<organism evidence="1 2">
    <name type="scientific">Streptomyces violascens</name>
    <dbReference type="NCBI Taxonomy" id="67381"/>
    <lineage>
        <taxon>Bacteria</taxon>
        <taxon>Bacillati</taxon>
        <taxon>Actinomycetota</taxon>
        <taxon>Actinomycetes</taxon>
        <taxon>Kitasatosporales</taxon>
        <taxon>Streptomycetaceae</taxon>
        <taxon>Streptomyces</taxon>
    </lineage>
</organism>
<evidence type="ECO:0000313" key="1">
    <source>
        <dbReference type="EMBL" id="GHI41682.1"/>
    </source>
</evidence>
<protein>
    <recommendedName>
        <fullName evidence="3">Immunity 49 family protein</fullName>
    </recommendedName>
</protein>
<dbReference type="RefSeq" id="WP_189963154.1">
    <property type="nucleotide sequence ID" value="NZ_BMUA01000008.1"/>
</dbReference>
<dbReference type="EMBL" id="BNDY01000017">
    <property type="protein sequence ID" value="GHI41682.1"/>
    <property type="molecule type" value="Genomic_DNA"/>
</dbReference>
<evidence type="ECO:0008006" key="3">
    <source>
        <dbReference type="Google" id="ProtNLM"/>
    </source>
</evidence>
<name>A0ABQ3QWM4_9ACTN</name>